<keyword evidence="15" id="KW-1185">Reference proteome</keyword>
<accession>A0A3G8YGG8</accession>
<feature type="transmembrane region" description="Helical" evidence="13">
    <location>
        <begin position="12"/>
        <end position="31"/>
    </location>
</feature>
<evidence type="ECO:0000256" key="6">
    <source>
        <dbReference type="ARBA" id="ARBA00022989"/>
    </source>
</evidence>
<dbReference type="KEGG" id="dph:EHF33_16035"/>
<keyword evidence="5" id="KW-0732">Signal</keyword>
<proteinExistence type="inferred from homology"/>
<evidence type="ECO:0000256" key="5">
    <source>
        <dbReference type="ARBA" id="ARBA00022729"/>
    </source>
</evidence>
<evidence type="ECO:0000313" key="14">
    <source>
        <dbReference type="EMBL" id="AZI44388.1"/>
    </source>
</evidence>
<keyword evidence="4 13" id="KW-0812">Transmembrane</keyword>
<dbReference type="RefSeq" id="WP_124873974.1">
    <property type="nucleotide sequence ID" value="NZ_CP034184.1"/>
</dbReference>
<gene>
    <name evidence="14" type="ORF">EHF33_16035</name>
</gene>
<dbReference type="Pfam" id="PF18927">
    <property type="entry name" value="CrtO"/>
    <property type="match status" value="1"/>
</dbReference>
<organism evidence="14 15">
    <name type="scientific">Deinococcus psychrotolerans</name>
    <dbReference type="NCBI Taxonomy" id="2489213"/>
    <lineage>
        <taxon>Bacteria</taxon>
        <taxon>Thermotogati</taxon>
        <taxon>Deinococcota</taxon>
        <taxon>Deinococci</taxon>
        <taxon>Deinococcales</taxon>
        <taxon>Deinococcaceae</taxon>
        <taxon>Deinococcus</taxon>
    </lineage>
</organism>
<comment type="similarity">
    <text evidence="10">Belongs to the acyltransferase CrtO family.</text>
</comment>
<keyword evidence="7 13" id="KW-0472">Membrane</keyword>
<evidence type="ECO:0000256" key="7">
    <source>
        <dbReference type="ARBA" id="ARBA00023136"/>
    </source>
</evidence>
<keyword evidence="6 13" id="KW-1133">Transmembrane helix</keyword>
<feature type="transmembrane region" description="Helical" evidence="13">
    <location>
        <begin position="120"/>
        <end position="138"/>
    </location>
</feature>
<evidence type="ECO:0000256" key="9">
    <source>
        <dbReference type="ARBA" id="ARBA00023588"/>
    </source>
</evidence>
<evidence type="ECO:0000313" key="15">
    <source>
        <dbReference type="Proteomes" id="UP000276417"/>
    </source>
</evidence>
<evidence type="ECO:0000256" key="8">
    <source>
        <dbReference type="ARBA" id="ARBA00023315"/>
    </source>
</evidence>
<evidence type="ECO:0000256" key="1">
    <source>
        <dbReference type="ARBA" id="ARBA00004162"/>
    </source>
</evidence>
<dbReference type="GO" id="GO:0005886">
    <property type="term" value="C:plasma membrane"/>
    <property type="evidence" value="ECO:0007669"/>
    <property type="project" value="UniProtKB-SubCell"/>
</dbReference>
<protein>
    <recommendedName>
        <fullName evidence="11">Glycosyl-4,4'-diaponeurosporenoate acyltransferase</fullName>
    </recommendedName>
</protein>
<dbReference type="InterPro" id="IPR044021">
    <property type="entry name" value="CrtO"/>
</dbReference>
<dbReference type="Proteomes" id="UP000276417">
    <property type="component" value="Chromosome 2"/>
</dbReference>
<dbReference type="GO" id="GO:0016746">
    <property type="term" value="F:acyltransferase activity"/>
    <property type="evidence" value="ECO:0007669"/>
    <property type="project" value="UniProtKB-KW"/>
</dbReference>
<dbReference type="UniPathway" id="UPA00029">
    <property type="reaction ID" value="UER00560"/>
</dbReference>
<sequence length="155" mass="18315">MQRCLGWHGLPLALTVQVLLMWWALYLLWAMPLPLRVDWFRVRPWETPLYRRLGIYAYRDLLRVMGWERLRRQAQGFDGTRASLQPYERRTREAEFSHVLLSGVNLMLILISNLRGQVDTAGWLLATGLFLHVYPVMLQRTLRERLQRLVIPGSS</sequence>
<dbReference type="AlphaFoldDB" id="A0A3G8YGG8"/>
<dbReference type="OrthoDB" id="70319at2"/>
<evidence type="ECO:0000256" key="4">
    <source>
        <dbReference type="ARBA" id="ARBA00022692"/>
    </source>
</evidence>
<keyword evidence="3" id="KW-0808">Transferase</keyword>
<evidence type="ECO:0000256" key="11">
    <source>
        <dbReference type="ARBA" id="ARBA00023667"/>
    </source>
</evidence>
<reference evidence="14 15" key="1">
    <citation type="submission" date="2018-11" db="EMBL/GenBank/DDBJ databases">
        <title>Deinococcus shelandsis sp. nov., isolated from South Shetland Islands soil of Antarctica.</title>
        <authorList>
            <person name="Tian J."/>
        </authorList>
    </citation>
    <scope>NUCLEOTIDE SEQUENCE [LARGE SCALE GENOMIC DNA]</scope>
    <source>
        <strain evidence="14 15">S14-83T</strain>
    </source>
</reference>
<comment type="function">
    <text evidence="12">Catalyzes the acylation of glycosyl-4,4'-diaponeurosporenoate, i.e. the esterification of glucose at the C6'' position with the carboxyl group of the C(15) fatty acid 12-methyltetradecanoic acid, to yield staphyloxanthin. This is the last step in the biosynthesis of this orange pigment, present in most staphylococci strains.</text>
</comment>
<dbReference type="EMBL" id="CP034184">
    <property type="protein sequence ID" value="AZI44388.1"/>
    <property type="molecule type" value="Genomic_DNA"/>
</dbReference>
<comment type="subcellular location">
    <subcellularLocation>
        <location evidence="1">Cell membrane</location>
        <topology evidence="1">Single-pass membrane protein</topology>
    </subcellularLocation>
</comment>
<evidence type="ECO:0000256" key="12">
    <source>
        <dbReference type="ARBA" id="ARBA00025324"/>
    </source>
</evidence>
<comment type="pathway">
    <text evidence="9">Carotenoid biosynthesis; staphyloxanthin biosynthesis; staphyloxanthin from farnesyl diphosphate: step 5/5.</text>
</comment>
<keyword evidence="8" id="KW-0012">Acyltransferase</keyword>
<evidence type="ECO:0000256" key="3">
    <source>
        <dbReference type="ARBA" id="ARBA00022679"/>
    </source>
</evidence>
<name>A0A3G8YGG8_9DEIO</name>
<keyword evidence="2" id="KW-1003">Cell membrane</keyword>
<evidence type="ECO:0000256" key="13">
    <source>
        <dbReference type="SAM" id="Phobius"/>
    </source>
</evidence>
<evidence type="ECO:0000256" key="2">
    <source>
        <dbReference type="ARBA" id="ARBA00022475"/>
    </source>
</evidence>
<evidence type="ECO:0000256" key="10">
    <source>
        <dbReference type="ARBA" id="ARBA00023603"/>
    </source>
</evidence>